<proteinExistence type="predicted"/>
<dbReference type="Gene3D" id="1.25.40.20">
    <property type="entry name" value="Ankyrin repeat-containing domain"/>
    <property type="match status" value="1"/>
</dbReference>
<dbReference type="EMBL" id="JAPEUR010000037">
    <property type="protein sequence ID" value="KAJ4326733.1"/>
    <property type="molecule type" value="Genomic_DNA"/>
</dbReference>
<reference evidence="2" key="1">
    <citation type="submission" date="2022-10" db="EMBL/GenBank/DDBJ databases">
        <title>Tapping the CABI collections for fungal endophytes: first genome assemblies for Collariella, Neodidymelliopsis, Ascochyta clinopodiicola, Didymella pomorum, Didymosphaeria variabile, Neocosmospora piperis and Neocucurbitaria cava.</title>
        <authorList>
            <person name="Hill R."/>
        </authorList>
    </citation>
    <scope>NUCLEOTIDE SEQUENCE</scope>
    <source>
        <strain evidence="2">IMI 366586</strain>
    </source>
</reference>
<dbReference type="SUPFAM" id="SSF48403">
    <property type="entry name" value="Ankyrin repeat"/>
    <property type="match status" value="1"/>
</dbReference>
<feature type="region of interest" description="Disordered" evidence="1">
    <location>
        <begin position="401"/>
        <end position="433"/>
    </location>
</feature>
<comment type="caution">
    <text evidence="2">The sequence shown here is derived from an EMBL/GenBank/DDBJ whole genome shotgun (WGS) entry which is preliminary data.</text>
</comment>
<feature type="compositionally biased region" description="Basic and acidic residues" evidence="1">
    <location>
        <begin position="401"/>
        <end position="411"/>
    </location>
</feature>
<keyword evidence="3" id="KW-1185">Reference proteome</keyword>
<sequence>MADPTLSYPGWDNPLSAACSSDIPSVELFLKHGSHFALHDFESSDMNGRTRLHQICMADSRSTSKRKAVAMLVSAGADLNARITRSWSPDDHQTLGFMCLHSLVYAAHRTEDRDDLETLVYLIKQGADAFSVDHHGNTVAMRAYLPNENDNQYSSIGSYRGDLWDAAVTICGYDLEQFRKSYPRIPRYNKSYSRKDFEGLWLGHESLCPYWDNERYPETEAADDYWKQPPQRCEHASCAECDQYRKDLVETEPDPFNEDDAPTYTLEYPRSPSVDHRMESSYEPKFHGRMLNHMDVEEEDEEYIPLDDRTPYEAVLEAEWEAQYLANCPSEASFGSYVLQMAEESAMFLHCLESEDDLEPPSGEDGEDSEEAFRRLTRPAEDEVDNFIDYWIDHVSPRQMEEREFHEDHDGISPPPSEDGEDAYRRLMDEAKA</sequence>
<organism evidence="2 3">
    <name type="scientific">Fusarium piperis</name>
    <dbReference type="NCBI Taxonomy" id="1435070"/>
    <lineage>
        <taxon>Eukaryota</taxon>
        <taxon>Fungi</taxon>
        <taxon>Dikarya</taxon>
        <taxon>Ascomycota</taxon>
        <taxon>Pezizomycotina</taxon>
        <taxon>Sordariomycetes</taxon>
        <taxon>Hypocreomycetidae</taxon>
        <taxon>Hypocreales</taxon>
        <taxon>Nectriaceae</taxon>
        <taxon>Fusarium</taxon>
        <taxon>Fusarium solani species complex</taxon>
    </lineage>
</organism>
<feature type="compositionally biased region" description="Acidic residues" evidence="1">
    <location>
        <begin position="355"/>
        <end position="370"/>
    </location>
</feature>
<gene>
    <name evidence="2" type="ORF">N0V84_002853</name>
</gene>
<accession>A0A9W8WIL4</accession>
<protein>
    <recommendedName>
        <fullName evidence="4">Ankyrin</fullName>
    </recommendedName>
</protein>
<evidence type="ECO:0008006" key="4">
    <source>
        <dbReference type="Google" id="ProtNLM"/>
    </source>
</evidence>
<evidence type="ECO:0000313" key="2">
    <source>
        <dbReference type="EMBL" id="KAJ4326733.1"/>
    </source>
</evidence>
<feature type="compositionally biased region" description="Basic and acidic residues" evidence="1">
    <location>
        <begin position="422"/>
        <end position="433"/>
    </location>
</feature>
<dbReference type="Proteomes" id="UP001140502">
    <property type="component" value="Unassembled WGS sequence"/>
</dbReference>
<evidence type="ECO:0000256" key="1">
    <source>
        <dbReference type="SAM" id="MobiDB-lite"/>
    </source>
</evidence>
<dbReference type="InterPro" id="IPR036770">
    <property type="entry name" value="Ankyrin_rpt-contain_sf"/>
</dbReference>
<name>A0A9W8WIL4_9HYPO</name>
<feature type="region of interest" description="Disordered" evidence="1">
    <location>
        <begin position="253"/>
        <end position="278"/>
    </location>
</feature>
<feature type="region of interest" description="Disordered" evidence="1">
    <location>
        <begin position="355"/>
        <end position="379"/>
    </location>
</feature>
<evidence type="ECO:0000313" key="3">
    <source>
        <dbReference type="Proteomes" id="UP001140502"/>
    </source>
</evidence>
<dbReference type="OrthoDB" id="10257049at2759"/>
<dbReference type="AlphaFoldDB" id="A0A9W8WIL4"/>